<gene>
    <name evidence="1" type="ORF">Pla110_33550</name>
</gene>
<dbReference type="KEGG" id="plon:Pla110_33550"/>
<name>A0A518CQW9_9PLAN</name>
<evidence type="ECO:0000313" key="1">
    <source>
        <dbReference type="EMBL" id="QDU81613.1"/>
    </source>
</evidence>
<dbReference type="Proteomes" id="UP000317178">
    <property type="component" value="Chromosome"/>
</dbReference>
<dbReference type="AlphaFoldDB" id="A0A518CQW9"/>
<keyword evidence="2" id="KW-1185">Reference proteome</keyword>
<dbReference type="EMBL" id="CP036281">
    <property type="protein sequence ID" value="QDU81613.1"/>
    <property type="molecule type" value="Genomic_DNA"/>
</dbReference>
<dbReference type="RefSeq" id="WP_144997107.1">
    <property type="nucleotide sequence ID" value="NZ_CP036281.1"/>
</dbReference>
<organism evidence="1 2">
    <name type="scientific">Polystyrenella longa</name>
    <dbReference type="NCBI Taxonomy" id="2528007"/>
    <lineage>
        <taxon>Bacteria</taxon>
        <taxon>Pseudomonadati</taxon>
        <taxon>Planctomycetota</taxon>
        <taxon>Planctomycetia</taxon>
        <taxon>Planctomycetales</taxon>
        <taxon>Planctomycetaceae</taxon>
        <taxon>Polystyrenella</taxon>
    </lineage>
</organism>
<sequence length="88" mass="10107">MSNESWKSMFENWPEAIAKEGLLVTNFQEQIAFVNFLVSGDILLVERDRPDSYGARKVMLTYDSISALKITNPMELARFQVMGFQPPF</sequence>
<dbReference type="OrthoDB" id="281973at2"/>
<evidence type="ECO:0000313" key="2">
    <source>
        <dbReference type="Proteomes" id="UP000317178"/>
    </source>
</evidence>
<accession>A0A518CQW9</accession>
<protein>
    <submittedName>
        <fullName evidence="1">Uncharacterized protein</fullName>
    </submittedName>
</protein>
<proteinExistence type="predicted"/>
<reference evidence="1 2" key="1">
    <citation type="submission" date="2019-02" db="EMBL/GenBank/DDBJ databases">
        <title>Deep-cultivation of Planctomycetes and their phenomic and genomic characterization uncovers novel biology.</title>
        <authorList>
            <person name="Wiegand S."/>
            <person name="Jogler M."/>
            <person name="Boedeker C."/>
            <person name="Pinto D."/>
            <person name="Vollmers J."/>
            <person name="Rivas-Marin E."/>
            <person name="Kohn T."/>
            <person name="Peeters S.H."/>
            <person name="Heuer A."/>
            <person name="Rast P."/>
            <person name="Oberbeckmann S."/>
            <person name="Bunk B."/>
            <person name="Jeske O."/>
            <person name="Meyerdierks A."/>
            <person name="Storesund J.E."/>
            <person name="Kallscheuer N."/>
            <person name="Luecker S."/>
            <person name="Lage O.M."/>
            <person name="Pohl T."/>
            <person name="Merkel B.J."/>
            <person name="Hornburger P."/>
            <person name="Mueller R.-W."/>
            <person name="Bruemmer F."/>
            <person name="Labrenz M."/>
            <person name="Spormann A.M."/>
            <person name="Op den Camp H."/>
            <person name="Overmann J."/>
            <person name="Amann R."/>
            <person name="Jetten M.S.M."/>
            <person name="Mascher T."/>
            <person name="Medema M.H."/>
            <person name="Devos D.P."/>
            <person name="Kaster A.-K."/>
            <person name="Ovreas L."/>
            <person name="Rohde M."/>
            <person name="Galperin M.Y."/>
            <person name="Jogler C."/>
        </authorList>
    </citation>
    <scope>NUCLEOTIDE SEQUENCE [LARGE SCALE GENOMIC DNA]</scope>
    <source>
        <strain evidence="1 2">Pla110</strain>
    </source>
</reference>